<reference evidence="1 2" key="1">
    <citation type="submission" date="2016-11" db="EMBL/GenBank/DDBJ databases">
        <title>Whole Genome Sequence of Listeria newyorkensis.</title>
        <authorList>
            <person name="Frink S."/>
            <person name="Morales C."/>
            <person name="Kiang D."/>
        </authorList>
    </citation>
    <scope>NUCLEOTIDE SEQUENCE [LARGE SCALE GENOMIC DNA]</scope>
    <source>
        <strain evidence="1 2">F1604011-044</strain>
    </source>
</reference>
<gene>
    <name evidence="1" type="ORF">BMT55_08115</name>
</gene>
<dbReference type="Proteomes" id="UP000236500">
    <property type="component" value="Unassembled WGS sequence"/>
</dbReference>
<protein>
    <submittedName>
        <fullName evidence="1">PcfF</fullName>
    </submittedName>
</protein>
<accession>A0ABX4XMN4</accession>
<proteinExistence type="predicted"/>
<dbReference type="EMBL" id="MPDH01000007">
    <property type="protein sequence ID" value="PNP92524.1"/>
    <property type="molecule type" value="Genomic_DNA"/>
</dbReference>
<name>A0ABX4XMN4_9LIST</name>
<comment type="caution">
    <text evidence="1">The sequence shown here is derived from an EMBL/GenBank/DDBJ whole genome shotgun (WGS) entry which is preliminary data.</text>
</comment>
<dbReference type="Pfam" id="PF21983">
    <property type="entry name" value="NikA-like"/>
    <property type="match status" value="1"/>
</dbReference>
<dbReference type="RefSeq" id="WP_103034856.1">
    <property type="nucleotide sequence ID" value="NZ_MPDH01000007.1"/>
</dbReference>
<sequence length="111" mass="13155">MVNRNRDIQLKFRVTEEEKKFIELKMKEANMSNREAYLRKTAIDGTIIVSNFEETKKLIFELNKIGTNINQIARLANTNDEISKDDINELKEMVKQIWQLQRSGLLEKHFI</sequence>
<evidence type="ECO:0000313" key="2">
    <source>
        <dbReference type="Proteomes" id="UP000236500"/>
    </source>
</evidence>
<dbReference type="InterPro" id="IPR053842">
    <property type="entry name" value="NikA-like"/>
</dbReference>
<keyword evidence="2" id="KW-1185">Reference proteome</keyword>
<organism evidence="1 2">
    <name type="scientific">Listeria newyorkensis</name>
    <dbReference type="NCBI Taxonomy" id="1497681"/>
    <lineage>
        <taxon>Bacteria</taxon>
        <taxon>Bacillati</taxon>
        <taxon>Bacillota</taxon>
        <taxon>Bacilli</taxon>
        <taxon>Bacillales</taxon>
        <taxon>Listeriaceae</taxon>
        <taxon>Listeria</taxon>
    </lineage>
</organism>
<evidence type="ECO:0000313" key="1">
    <source>
        <dbReference type="EMBL" id="PNP92524.1"/>
    </source>
</evidence>